<comment type="caution">
    <text evidence="1">The sequence shown here is derived from an EMBL/GenBank/DDBJ whole genome shotgun (WGS) entry which is preliminary data.</text>
</comment>
<dbReference type="InterPro" id="IPR029006">
    <property type="entry name" value="ADF-H/Gelsolin-like_dom_sf"/>
</dbReference>
<sequence>MSFACQLLQCQNQTLAAVTSPNSVFRMYHLAPHSPYDPLHLVPKLLNQAGAQGLDSRGAFVIHVPSAIYVWIGKSCVSVMADKARAVVFQIIRYEMALGPVVTIKEGEESLEF</sequence>
<reference evidence="2" key="2">
    <citation type="journal article" date="2018" name="BMC Genomics">
        <title>A manually annotated Actinidia chinensis var. chinensis (kiwifruit) genome highlights the challenges associated with draft genomes and gene prediction in plants.</title>
        <authorList>
            <person name="Pilkington S.M."/>
            <person name="Crowhurst R."/>
            <person name="Hilario E."/>
            <person name="Nardozza S."/>
            <person name="Fraser L."/>
            <person name="Peng Y."/>
            <person name="Gunaseelan K."/>
            <person name="Simpson R."/>
            <person name="Tahir J."/>
            <person name="Deroles S.C."/>
            <person name="Templeton K."/>
            <person name="Luo Z."/>
            <person name="Davy M."/>
            <person name="Cheng C."/>
            <person name="McNeilage M."/>
            <person name="Scaglione D."/>
            <person name="Liu Y."/>
            <person name="Zhang Q."/>
            <person name="Datson P."/>
            <person name="De Silva N."/>
            <person name="Gardiner S.E."/>
            <person name="Bassett H."/>
            <person name="Chagne D."/>
            <person name="McCallum J."/>
            <person name="Dzierzon H."/>
            <person name="Deng C."/>
            <person name="Wang Y.Y."/>
            <person name="Barron L."/>
            <person name="Manako K."/>
            <person name="Bowen J."/>
            <person name="Foster T.M."/>
            <person name="Erridge Z.A."/>
            <person name="Tiffin H."/>
            <person name="Waite C.N."/>
            <person name="Davies K.M."/>
            <person name="Grierson E.P."/>
            <person name="Laing W.A."/>
            <person name="Kirk R."/>
            <person name="Chen X."/>
            <person name="Wood M."/>
            <person name="Montefiori M."/>
            <person name="Brummell D.A."/>
            <person name="Schwinn K.E."/>
            <person name="Catanach A."/>
            <person name="Fullerton C."/>
            <person name="Li D."/>
            <person name="Meiyalaghan S."/>
            <person name="Nieuwenhuizen N."/>
            <person name="Read N."/>
            <person name="Prakash R."/>
            <person name="Hunter D."/>
            <person name="Zhang H."/>
            <person name="McKenzie M."/>
            <person name="Knabel M."/>
            <person name="Harris A."/>
            <person name="Allan A.C."/>
            <person name="Gleave A."/>
            <person name="Chen A."/>
            <person name="Janssen B.J."/>
            <person name="Plunkett B."/>
            <person name="Ampomah-Dwamena C."/>
            <person name="Voogd C."/>
            <person name="Leif D."/>
            <person name="Lafferty D."/>
            <person name="Souleyre E.J.F."/>
            <person name="Varkonyi-Gasic E."/>
            <person name="Gambi F."/>
            <person name="Hanley J."/>
            <person name="Yao J.L."/>
            <person name="Cheung J."/>
            <person name="David K.M."/>
            <person name="Warren B."/>
            <person name="Marsh K."/>
            <person name="Snowden K.C."/>
            <person name="Lin-Wang K."/>
            <person name="Brian L."/>
            <person name="Martinez-Sanchez M."/>
            <person name="Wang M."/>
            <person name="Ileperuma N."/>
            <person name="Macnee N."/>
            <person name="Campin R."/>
            <person name="McAtee P."/>
            <person name="Drummond R.S.M."/>
            <person name="Espley R.V."/>
            <person name="Ireland H.S."/>
            <person name="Wu R."/>
            <person name="Atkinson R.G."/>
            <person name="Karunairetnam S."/>
            <person name="Bulley S."/>
            <person name="Chunkath S."/>
            <person name="Hanley Z."/>
            <person name="Storey R."/>
            <person name="Thrimawithana A.H."/>
            <person name="Thomson S."/>
            <person name="David C."/>
            <person name="Testolin R."/>
            <person name="Huang H."/>
            <person name="Hellens R.P."/>
            <person name="Schaffer R.J."/>
        </authorList>
    </citation>
    <scope>NUCLEOTIDE SEQUENCE [LARGE SCALE GENOMIC DNA]</scope>
    <source>
        <strain evidence="2">cv. Red5</strain>
    </source>
</reference>
<dbReference type="EMBL" id="NKQK01000010">
    <property type="protein sequence ID" value="PSS19447.1"/>
    <property type="molecule type" value="Genomic_DNA"/>
</dbReference>
<dbReference type="STRING" id="1590841.A0A2R6R2H7"/>
<evidence type="ECO:0000313" key="2">
    <source>
        <dbReference type="Proteomes" id="UP000241394"/>
    </source>
</evidence>
<dbReference type="Gene3D" id="3.40.20.10">
    <property type="entry name" value="Severin"/>
    <property type="match status" value="1"/>
</dbReference>
<reference evidence="1 2" key="1">
    <citation type="submission" date="2017-07" db="EMBL/GenBank/DDBJ databases">
        <title>An improved, manually edited Actinidia chinensis var. chinensis (kiwifruit) genome highlights the challenges associated with draft genomes and gene prediction in plants.</title>
        <authorList>
            <person name="Pilkington S."/>
            <person name="Crowhurst R."/>
            <person name="Hilario E."/>
            <person name="Nardozza S."/>
            <person name="Fraser L."/>
            <person name="Peng Y."/>
            <person name="Gunaseelan K."/>
            <person name="Simpson R."/>
            <person name="Tahir J."/>
            <person name="Deroles S."/>
            <person name="Templeton K."/>
            <person name="Luo Z."/>
            <person name="Davy M."/>
            <person name="Cheng C."/>
            <person name="Mcneilage M."/>
            <person name="Scaglione D."/>
            <person name="Liu Y."/>
            <person name="Zhang Q."/>
            <person name="Datson P."/>
            <person name="De Silva N."/>
            <person name="Gardiner S."/>
            <person name="Bassett H."/>
            <person name="Chagne D."/>
            <person name="Mccallum J."/>
            <person name="Dzierzon H."/>
            <person name="Deng C."/>
            <person name="Wang Y.-Y."/>
            <person name="Barron N."/>
            <person name="Manako K."/>
            <person name="Bowen J."/>
            <person name="Foster T."/>
            <person name="Erridge Z."/>
            <person name="Tiffin H."/>
            <person name="Waite C."/>
            <person name="Davies K."/>
            <person name="Grierson E."/>
            <person name="Laing W."/>
            <person name="Kirk R."/>
            <person name="Chen X."/>
            <person name="Wood M."/>
            <person name="Montefiori M."/>
            <person name="Brummell D."/>
            <person name="Schwinn K."/>
            <person name="Catanach A."/>
            <person name="Fullerton C."/>
            <person name="Li D."/>
            <person name="Meiyalaghan S."/>
            <person name="Nieuwenhuizen N."/>
            <person name="Read N."/>
            <person name="Prakash R."/>
            <person name="Hunter D."/>
            <person name="Zhang H."/>
            <person name="Mckenzie M."/>
            <person name="Knabel M."/>
            <person name="Harris A."/>
            <person name="Allan A."/>
            <person name="Chen A."/>
            <person name="Janssen B."/>
            <person name="Plunkett B."/>
            <person name="Dwamena C."/>
            <person name="Voogd C."/>
            <person name="Leif D."/>
            <person name="Lafferty D."/>
            <person name="Souleyre E."/>
            <person name="Varkonyi-Gasic E."/>
            <person name="Gambi F."/>
            <person name="Hanley J."/>
            <person name="Yao J.-L."/>
            <person name="Cheung J."/>
            <person name="David K."/>
            <person name="Warren B."/>
            <person name="Marsh K."/>
            <person name="Snowden K."/>
            <person name="Lin-Wang K."/>
            <person name="Brian L."/>
            <person name="Martinez-Sanchez M."/>
            <person name="Wang M."/>
            <person name="Ileperuma N."/>
            <person name="Macnee N."/>
            <person name="Campin R."/>
            <person name="Mcatee P."/>
            <person name="Drummond R."/>
            <person name="Espley R."/>
            <person name="Ireland H."/>
            <person name="Wu R."/>
            <person name="Atkinson R."/>
            <person name="Karunairetnam S."/>
            <person name="Bulley S."/>
            <person name="Chunkath S."/>
            <person name="Hanley Z."/>
            <person name="Storey R."/>
            <person name="Thrimawithana A."/>
            <person name="Thomson S."/>
            <person name="David C."/>
            <person name="Testolin R."/>
        </authorList>
    </citation>
    <scope>NUCLEOTIDE SEQUENCE [LARGE SCALE GENOMIC DNA]</scope>
    <source>
        <strain evidence="2">cv. Red5</strain>
        <tissue evidence="1">Young leaf</tissue>
    </source>
</reference>
<dbReference type="AlphaFoldDB" id="A0A2R6R2H7"/>
<accession>A0A2R6R2H7</accession>
<dbReference type="OMA" id="IRYEMAL"/>
<keyword evidence="2" id="KW-1185">Reference proteome</keyword>
<protein>
    <submittedName>
        <fullName evidence="1">Protein-tyrosine-phosphatase</fullName>
    </submittedName>
</protein>
<gene>
    <name evidence="1" type="ORF">CEY00_Acc11498</name>
</gene>
<organism evidence="1 2">
    <name type="scientific">Actinidia chinensis var. chinensis</name>
    <name type="common">Chinese soft-hair kiwi</name>
    <dbReference type="NCBI Taxonomy" id="1590841"/>
    <lineage>
        <taxon>Eukaryota</taxon>
        <taxon>Viridiplantae</taxon>
        <taxon>Streptophyta</taxon>
        <taxon>Embryophyta</taxon>
        <taxon>Tracheophyta</taxon>
        <taxon>Spermatophyta</taxon>
        <taxon>Magnoliopsida</taxon>
        <taxon>eudicotyledons</taxon>
        <taxon>Gunneridae</taxon>
        <taxon>Pentapetalae</taxon>
        <taxon>asterids</taxon>
        <taxon>Ericales</taxon>
        <taxon>Actinidiaceae</taxon>
        <taxon>Actinidia</taxon>
    </lineage>
</organism>
<dbReference type="InParanoid" id="A0A2R6R2H7"/>
<dbReference type="SUPFAM" id="SSF55753">
    <property type="entry name" value="Actin depolymerizing proteins"/>
    <property type="match status" value="1"/>
</dbReference>
<proteinExistence type="predicted"/>
<dbReference type="Proteomes" id="UP000241394">
    <property type="component" value="Chromosome LG10"/>
</dbReference>
<evidence type="ECO:0000313" key="1">
    <source>
        <dbReference type="EMBL" id="PSS19447.1"/>
    </source>
</evidence>
<dbReference type="PANTHER" id="PTHR46381">
    <property type="entry name" value="MKPA PROTEIN"/>
    <property type="match status" value="1"/>
</dbReference>
<dbReference type="Gramene" id="PSS19447">
    <property type="protein sequence ID" value="PSS19447"/>
    <property type="gene ID" value="CEY00_Acc11498"/>
</dbReference>
<name>A0A2R6R2H7_ACTCC</name>
<dbReference type="PANTHER" id="PTHR46381:SF2">
    <property type="entry name" value="MAP KINASE PHOSPHATASE"/>
    <property type="match status" value="1"/>
</dbReference>
<dbReference type="OrthoDB" id="165342at2759"/>